<dbReference type="EMBL" id="CM042883">
    <property type="protein sequence ID" value="KAI4376979.1"/>
    <property type="molecule type" value="Genomic_DNA"/>
</dbReference>
<proteinExistence type="predicted"/>
<name>A0ACB9RDN5_9MYRT</name>
<dbReference type="Proteomes" id="UP001057402">
    <property type="component" value="Chromosome 4"/>
</dbReference>
<sequence>MSRMDNGMFCSGDEASQGSSTCVPGGFPYDMGQPIVRPDMFCEDDHARCLTEHSVAEVQGESFGRFRAQLDGALLGHCGNPDPQVTTVLEHFGGASMSSAYLQDHLNCLAVSSPSENFLHGLSSSPCASFPASVHQEDVVGSSKFSCGKMPRLGCSALVGWISPEGFDPRSCYVTPNPNNELSLSLATSRPSGISLASISDQSSDISNGEMTQLSANPSKDLSLCANPYSPAHPSPCIAGSKYLTVIQEILAEVAGYSLENLDCITFPTSGLAGGTGIPCSSNFHDPDNLPDEPVMISREFKFQKSHLLGLLQMVDNRYNQCLDEIHTVISAFHAATELDPKIHACFALHTISILYKNIRERISGCILAMGEDSGQGTPKERSEKSFEASFIQRQWTLQQLKRKDHHLWRPQRGLPEKSVSVLRAWMFQNFLHPYPKDAEKHLLALKSGLTRSQVSNWFINARVRLWKPMIEEMYSEMNKKAGRWREDMADGNNPSPGSISGQSFIVNG</sequence>
<protein>
    <submittedName>
        <fullName evidence="1">Uncharacterized protein</fullName>
    </submittedName>
</protein>
<evidence type="ECO:0000313" key="2">
    <source>
        <dbReference type="Proteomes" id="UP001057402"/>
    </source>
</evidence>
<accession>A0ACB9RDN5</accession>
<comment type="caution">
    <text evidence="1">The sequence shown here is derived from an EMBL/GenBank/DDBJ whole genome shotgun (WGS) entry which is preliminary data.</text>
</comment>
<organism evidence="1 2">
    <name type="scientific">Melastoma candidum</name>
    <dbReference type="NCBI Taxonomy" id="119954"/>
    <lineage>
        <taxon>Eukaryota</taxon>
        <taxon>Viridiplantae</taxon>
        <taxon>Streptophyta</taxon>
        <taxon>Embryophyta</taxon>
        <taxon>Tracheophyta</taxon>
        <taxon>Spermatophyta</taxon>
        <taxon>Magnoliopsida</taxon>
        <taxon>eudicotyledons</taxon>
        <taxon>Gunneridae</taxon>
        <taxon>Pentapetalae</taxon>
        <taxon>rosids</taxon>
        <taxon>malvids</taxon>
        <taxon>Myrtales</taxon>
        <taxon>Melastomataceae</taxon>
        <taxon>Melastomatoideae</taxon>
        <taxon>Melastomateae</taxon>
        <taxon>Melastoma</taxon>
    </lineage>
</organism>
<gene>
    <name evidence="1" type="ORF">MLD38_014678</name>
</gene>
<reference evidence="2" key="1">
    <citation type="journal article" date="2023" name="Front. Plant Sci.">
        <title>Chromosomal-level genome assembly of Melastoma candidum provides insights into trichome evolution.</title>
        <authorList>
            <person name="Zhong Y."/>
            <person name="Wu W."/>
            <person name="Sun C."/>
            <person name="Zou P."/>
            <person name="Liu Y."/>
            <person name="Dai S."/>
            <person name="Zhou R."/>
        </authorList>
    </citation>
    <scope>NUCLEOTIDE SEQUENCE [LARGE SCALE GENOMIC DNA]</scope>
</reference>
<evidence type="ECO:0000313" key="1">
    <source>
        <dbReference type="EMBL" id="KAI4376979.1"/>
    </source>
</evidence>
<keyword evidence="2" id="KW-1185">Reference proteome</keyword>